<evidence type="ECO:0000313" key="4">
    <source>
        <dbReference type="Proteomes" id="UP000747542"/>
    </source>
</evidence>
<keyword evidence="4" id="KW-1185">Reference proteome</keyword>
<dbReference type="Gene3D" id="2.60.300.12">
    <property type="entry name" value="HesB-like domain"/>
    <property type="match status" value="1"/>
</dbReference>
<comment type="caution">
    <text evidence="3">The sequence shown here is derived from an EMBL/GenBank/DDBJ whole genome shotgun (WGS) entry which is preliminary data.</text>
</comment>
<dbReference type="GO" id="GO:0051537">
    <property type="term" value="F:2 iron, 2 sulfur cluster binding"/>
    <property type="evidence" value="ECO:0007669"/>
    <property type="project" value="TreeGrafter"/>
</dbReference>
<dbReference type="PANTHER" id="PTHR43011:SF1">
    <property type="entry name" value="IRON-SULFUR CLUSTER ASSEMBLY 2 HOMOLOG, MITOCHONDRIAL"/>
    <property type="match status" value="1"/>
</dbReference>
<name>A0A8J5MKC4_HOMAM</name>
<dbReference type="InterPro" id="IPR035903">
    <property type="entry name" value="HesB-like_dom_sf"/>
</dbReference>
<organism evidence="3 4">
    <name type="scientific">Homarus americanus</name>
    <name type="common">American lobster</name>
    <dbReference type="NCBI Taxonomy" id="6706"/>
    <lineage>
        <taxon>Eukaryota</taxon>
        <taxon>Metazoa</taxon>
        <taxon>Ecdysozoa</taxon>
        <taxon>Arthropoda</taxon>
        <taxon>Crustacea</taxon>
        <taxon>Multicrustacea</taxon>
        <taxon>Malacostraca</taxon>
        <taxon>Eumalacostraca</taxon>
        <taxon>Eucarida</taxon>
        <taxon>Decapoda</taxon>
        <taxon>Pleocyemata</taxon>
        <taxon>Astacidea</taxon>
        <taxon>Nephropoidea</taxon>
        <taxon>Nephropidae</taxon>
        <taxon>Homarus</taxon>
    </lineage>
</organism>
<evidence type="ECO:0000256" key="1">
    <source>
        <dbReference type="ARBA" id="ARBA00006718"/>
    </source>
</evidence>
<comment type="similarity">
    <text evidence="1">Belongs to the HesB/IscA family.</text>
</comment>
<sequence length="149" mass="16671">MLTESLTTTEMTCHPTPSRARPARRYSSVLRYFSTVTPQKITSDSPTPDLILSDSCIARLKEIIVDDKSFLRVIVEGGGCSGFQYKFDLDTQMLDDDNTDCDRRGIPGVHQRLDHRIPHGTDTALGSPTTLKPNRVVPAELRFLSSFKE</sequence>
<dbReference type="GO" id="GO:0005506">
    <property type="term" value="F:iron ion binding"/>
    <property type="evidence" value="ECO:0007669"/>
    <property type="project" value="TreeGrafter"/>
</dbReference>
<protein>
    <submittedName>
        <fullName evidence="3">Iron-sulfur cluster assembly 2-like</fullName>
    </submittedName>
</protein>
<accession>A0A8J5MKC4</accession>
<feature type="region of interest" description="Disordered" evidence="2">
    <location>
        <begin position="1"/>
        <end position="23"/>
    </location>
</feature>
<dbReference type="GO" id="GO:0016226">
    <property type="term" value="P:iron-sulfur cluster assembly"/>
    <property type="evidence" value="ECO:0007669"/>
    <property type="project" value="TreeGrafter"/>
</dbReference>
<dbReference type="AlphaFoldDB" id="A0A8J5MKC4"/>
<dbReference type="Proteomes" id="UP000747542">
    <property type="component" value="Unassembled WGS sequence"/>
</dbReference>
<evidence type="ECO:0000313" key="3">
    <source>
        <dbReference type="EMBL" id="KAG7154400.1"/>
    </source>
</evidence>
<dbReference type="SUPFAM" id="SSF89360">
    <property type="entry name" value="HesB-like domain"/>
    <property type="match status" value="1"/>
</dbReference>
<dbReference type="EMBL" id="JAHLQT010044465">
    <property type="protein sequence ID" value="KAG7154400.1"/>
    <property type="molecule type" value="Genomic_DNA"/>
</dbReference>
<gene>
    <name evidence="3" type="primary">ISCA2-L</name>
    <name evidence="3" type="ORF">Hamer_G017612</name>
</gene>
<reference evidence="3" key="1">
    <citation type="journal article" date="2021" name="Sci. Adv.">
        <title>The American lobster genome reveals insights on longevity, neural, and immune adaptations.</title>
        <authorList>
            <person name="Polinski J.M."/>
            <person name="Zimin A.V."/>
            <person name="Clark K.F."/>
            <person name="Kohn A.B."/>
            <person name="Sadowski N."/>
            <person name="Timp W."/>
            <person name="Ptitsyn A."/>
            <person name="Khanna P."/>
            <person name="Romanova D.Y."/>
            <person name="Williams P."/>
            <person name="Greenwood S.J."/>
            <person name="Moroz L.L."/>
            <person name="Walt D.R."/>
            <person name="Bodnar A.G."/>
        </authorList>
    </citation>
    <scope>NUCLEOTIDE SEQUENCE</scope>
    <source>
        <strain evidence="3">GMGI-L3</strain>
    </source>
</reference>
<dbReference type="PANTHER" id="PTHR43011">
    <property type="entry name" value="IRON-SULFUR CLUSTER ASSEMBLY 2 HOMOLOG, MITOCHONDRIAL"/>
    <property type="match status" value="1"/>
</dbReference>
<evidence type="ECO:0000256" key="2">
    <source>
        <dbReference type="SAM" id="MobiDB-lite"/>
    </source>
</evidence>
<proteinExistence type="inferred from homology"/>
<feature type="non-terminal residue" evidence="3">
    <location>
        <position position="149"/>
    </location>
</feature>
<dbReference type="GO" id="GO:0005739">
    <property type="term" value="C:mitochondrion"/>
    <property type="evidence" value="ECO:0007669"/>
    <property type="project" value="TreeGrafter"/>
</dbReference>
<dbReference type="GO" id="GO:0051539">
    <property type="term" value="F:4 iron, 4 sulfur cluster binding"/>
    <property type="evidence" value="ECO:0007669"/>
    <property type="project" value="TreeGrafter"/>
</dbReference>